<sequence length="302" mass="33477">MSGSPDTYEIMVHPFGATSSPFCAPYALRKTAIDNGHRFSKLASQIVFENFYVDDCLVSVDTLEDAECVASDLREMLFLGGFRLVKRKSNIADALSDIPPNERASVSAALDLGDHNHQEALGVQWHVSEDCFKFRVSLPKKPFTRRGLLACIASVYDLLGLKAPPVLRGRRLLQGLCCADIGWNTPLDEKCQGEWERWSRGVASTDSVTVRRCIRPHGKTPTRSELHMFSDASETGYGAVGYLREVLGDGNIYCCFLMGKSRVAPLKHLSIPRLELTAAVLAAKLMRFIANEPKLTFHNITL</sequence>
<dbReference type="InterPro" id="IPR043502">
    <property type="entry name" value="DNA/RNA_pol_sf"/>
</dbReference>
<proteinExistence type="predicted"/>
<gene>
    <name evidence="1" type="ORF">DEA37_0010866</name>
</gene>
<dbReference type="Proteomes" id="UP000324629">
    <property type="component" value="Unassembled WGS sequence"/>
</dbReference>
<dbReference type="AlphaFoldDB" id="A0A5J4NSD2"/>
<protein>
    <recommendedName>
        <fullName evidence="3">Reverse transcriptase domain-containing protein</fullName>
    </recommendedName>
</protein>
<dbReference type="SUPFAM" id="SSF56672">
    <property type="entry name" value="DNA/RNA polymerases"/>
    <property type="match status" value="1"/>
</dbReference>
<evidence type="ECO:0000313" key="1">
    <source>
        <dbReference type="EMBL" id="KAA3678545.1"/>
    </source>
</evidence>
<name>A0A5J4NSD2_9TREM</name>
<comment type="caution">
    <text evidence="1">The sequence shown here is derived from an EMBL/GenBank/DDBJ whole genome shotgun (WGS) entry which is preliminary data.</text>
</comment>
<keyword evidence="2" id="KW-1185">Reference proteome</keyword>
<evidence type="ECO:0000313" key="2">
    <source>
        <dbReference type="Proteomes" id="UP000324629"/>
    </source>
</evidence>
<accession>A0A5J4NSD2</accession>
<dbReference type="PANTHER" id="PTHR47331">
    <property type="entry name" value="PHD-TYPE DOMAIN-CONTAINING PROTEIN"/>
    <property type="match status" value="1"/>
</dbReference>
<dbReference type="InterPro" id="IPR008042">
    <property type="entry name" value="Retrotrans_Pao"/>
</dbReference>
<dbReference type="EMBL" id="QNGE01001062">
    <property type="protein sequence ID" value="KAA3678545.1"/>
    <property type="molecule type" value="Genomic_DNA"/>
</dbReference>
<organism evidence="1 2">
    <name type="scientific">Paragonimus westermani</name>
    <dbReference type="NCBI Taxonomy" id="34504"/>
    <lineage>
        <taxon>Eukaryota</taxon>
        <taxon>Metazoa</taxon>
        <taxon>Spiralia</taxon>
        <taxon>Lophotrochozoa</taxon>
        <taxon>Platyhelminthes</taxon>
        <taxon>Trematoda</taxon>
        <taxon>Digenea</taxon>
        <taxon>Plagiorchiida</taxon>
        <taxon>Troglotremata</taxon>
        <taxon>Troglotrematidae</taxon>
        <taxon>Paragonimus</taxon>
    </lineage>
</organism>
<reference evidence="1 2" key="1">
    <citation type="journal article" date="2019" name="Gigascience">
        <title>Whole-genome sequence of the oriental lung fluke Paragonimus westermani.</title>
        <authorList>
            <person name="Oey H."/>
            <person name="Zakrzewski M."/>
            <person name="Narain K."/>
            <person name="Devi K.R."/>
            <person name="Agatsuma T."/>
            <person name="Nawaratna S."/>
            <person name="Gobert G.N."/>
            <person name="Jones M.K."/>
            <person name="Ragan M.A."/>
            <person name="McManus D.P."/>
            <person name="Krause L."/>
        </authorList>
    </citation>
    <scope>NUCLEOTIDE SEQUENCE [LARGE SCALE GENOMIC DNA]</scope>
    <source>
        <strain evidence="1 2">IND2009</strain>
    </source>
</reference>
<dbReference type="Pfam" id="PF05380">
    <property type="entry name" value="Peptidase_A17"/>
    <property type="match status" value="1"/>
</dbReference>
<evidence type="ECO:0008006" key="3">
    <source>
        <dbReference type="Google" id="ProtNLM"/>
    </source>
</evidence>